<dbReference type="Pfam" id="PF13843">
    <property type="entry name" value="DDE_Tnp_1_7"/>
    <property type="match status" value="1"/>
</dbReference>
<evidence type="ECO:0000313" key="5">
    <source>
        <dbReference type="EMBL" id="KAG2883356.1"/>
    </source>
</evidence>
<dbReference type="Proteomes" id="UP000697107">
    <property type="component" value="Unassembled WGS sequence"/>
</dbReference>
<dbReference type="Proteomes" id="UP000736787">
    <property type="component" value="Unassembled WGS sequence"/>
</dbReference>
<proteinExistence type="predicted"/>
<dbReference type="Proteomes" id="UP000774804">
    <property type="component" value="Unassembled WGS sequence"/>
</dbReference>
<dbReference type="EMBL" id="RCMI01002304">
    <property type="protein sequence ID" value="KAG2877411.1"/>
    <property type="molecule type" value="Genomic_DNA"/>
</dbReference>
<feature type="domain" description="PiggyBac transposable element-derived protein" evidence="2">
    <location>
        <begin position="11"/>
        <end position="64"/>
    </location>
</feature>
<dbReference type="EMBL" id="RCMV01002442">
    <property type="protein sequence ID" value="KAG3202895.1"/>
    <property type="molecule type" value="Genomic_DNA"/>
</dbReference>
<evidence type="ECO:0000256" key="1">
    <source>
        <dbReference type="SAM" id="MobiDB-lite"/>
    </source>
</evidence>
<gene>
    <name evidence="3" type="ORF">PC113_g21283</name>
    <name evidence="4" type="ORF">PC115_g23376</name>
    <name evidence="5" type="ORF">PC117_g26038</name>
    <name evidence="6" type="ORF">PC118_g23492</name>
    <name evidence="7" type="ORF">PC129_g23126</name>
</gene>
<organism evidence="3 8">
    <name type="scientific">Phytophthora cactorum</name>
    <dbReference type="NCBI Taxonomy" id="29920"/>
    <lineage>
        <taxon>Eukaryota</taxon>
        <taxon>Sar</taxon>
        <taxon>Stramenopiles</taxon>
        <taxon>Oomycota</taxon>
        <taxon>Peronosporomycetes</taxon>
        <taxon>Peronosporales</taxon>
        <taxon>Peronosporaceae</taxon>
        <taxon>Phytophthora</taxon>
    </lineage>
</organism>
<dbReference type="EMBL" id="RCML01002234">
    <property type="protein sequence ID" value="KAG2958512.1"/>
    <property type="molecule type" value="Genomic_DNA"/>
</dbReference>
<evidence type="ECO:0000313" key="6">
    <source>
        <dbReference type="EMBL" id="KAG2958512.1"/>
    </source>
</evidence>
<accession>A0A8T0Y807</accession>
<dbReference type="Proteomes" id="UP000735874">
    <property type="component" value="Unassembled WGS sequence"/>
</dbReference>
<name>A0A8T0Y807_9STRA</name>
<evidence type="ECO:0000313" key="4">
    <source>
        <dbReference type="EMBL" id="KAG2877411.1"/>
    </source>
</evidence>
<dbReference type="Proteomes" id="UP000760860">
    <property type="component" value="Unassembled WGS sequence"/>
</dbReference>
<evidence type="ECO:0000313" key="3">
    <source>
        <dbReference type="EMBL" id="KAG2829434.1"/>
    </source>
</evidence>
<dbReference type="AlphaFoldDB" id="A0A8T0Y807"/>
<evidence type="ECO:0000259" key="2">
    <source>
        <dbReference type="Pfam" id="PF13843"/>
    </source>
</evidence>
<dbReference type="EMBL" id="RCMK01002230">
    <property type="protein sequence ID" value="KAG2883356.1"/>
    <property type="molecule type" value="Genomic_DNA"/>
</dbReference>
<dbReference type="InterPro" id="IPR029526">
    <property type="entry name" value="PGBD"/>
</dbReference>
<dbReference type="EMBL" id="RCMG01001355">
    <property type="protein sequence ID" value="KAG2829434.1"/>
    <property type="molecule type" value="Genomic_DNA"/>
</dbReference>
<protein>
    <recommendedName>
        <fullName evidence="2">PiggyBac transposable element-derived protein domain-containing protein</fullName>
    </recommendedName>
</protein>
<comment type="caution">
    <text evidence="3">The sequence shown here is derived from an EMBL/GenBank/DDBJ whole genome shotgun (WGS) entry which is preliminary data.</text>
</comment>
<evidence type="ECO:0000313" key="7">
    <source>
        <dbReference type="EMBL" id="KAG3202895.1"/>
    </source>
</evidence>
<feature type="region of interest" description="Disordered" evidence="1">
    <location>
        <begin position="55"/>
        <end position="77"/>
    </location>
</feature>
<evidence type="ECO:0000313" key="8">
    <source>
        <dbReference type="Proteomes" id="UP000735874"/>
    </source>
</evidence>
<reference evidence="3" key="1">
    <citation type="submission" date="2018-10" db="EMBL/GenBank/DDBJ databases">
        <title>Effector identification in a new, highly contiguous assembly of the strawberry crown rot pathogen Phytophthora cactorum.</title>
        <authorList>
            <person name="Armitage A.D."/>
            <person name="Nellist C.F."/>
            <person name="Bates H."/>
            <person name="Vickerstaff R.J."/>
            <person name="Harrison R.J."/>
        </authorList>
    </citation>
    <scope>NUCLEOTIDE SEQUENCE</scope>
    <source>
        <strain evidence="3">15-7</strain>
        <strain evidence="4">4032</strain>
        <strain evidence="5">4040</strain>
        <strain evidence="6">P415</strain>
        <strain evidence="7">P421</strain>
    </source>
</reference>
<sequence>MRSLEEFLPPPHKGVFHTIVTDHFYTSVQLAFELLHRGVYSVGTIMANRLGYPQAPTEKHREPAQKRATWHHTAGGG</sequence>